<name>A0A1N7ND67_9RHOB</name>
<evidence type="ECO:0000313" key="4">
    <source>
        <dbReference type="EMBL" id="SIS96307.1"/>
    </source>
</evidence>
<dbReference type="STRING" id="1086013.SAMN05421774_103308"/>
<dbReference type="Proteomes" id="UP000186141">
    <property type="component" value="Unassembled WGS sequence"/>
</dbReference>
<gene>
    <name evidence="4" type="ORF">SAMN05421774_103308</name>
</gene>
<reference evidence="4 5" key="1">
    <citation type="submission" date="2017-01" db="EMBL/GenBank/DDBJ databases">
        <authorList>
            <person name="Mah S.A."/>
            <person name="Swanson W.J."/>
            <person name="Moy G.W."/>
            <person name="Vacquier V.D."/>
        </authorList>
    </citation>
    <scope>NUCLEOTIDE SEQUENCE [LARGE SCALE GENOMIC DNA]</scope>
    <source>
        <strain evidence="4 5">DSM 26375</strain>
    </source>
</reference>
<dbReference type="Gene3D" id="3.20.20.30">
    <property type="entry name" value="Luciferase-like domain"/>
    <property type="match status" value="1"/>
</dbReference>
<dbReference type="InterPro" id="IPR011251">
    <property type="entry name" value="Luciferase-like_dom"/>
</dbReference>
<keyword evidence="5" id="KW-1185">Reference proteome</keyword>
<evidence type="ECO:0000256" key="1">
    <source>
        <dbReference type="ARBA" id="ARBA00023002"/>
    </source>
</evidence>
<dbReference type="AlphaFoldDB" id="A0A1N7ND67"/>
<dbReference type="GO" id="GO:0004497">
    <property type="term" value="F:monooxygenase activity"/>
    <property type="evidence" value="ECO:0007669"/>
    <property type="project" value="UniProtKB-KW"/>
</dbReference>
<dbReference type="PANTHER" id="PTHR30137">
    <property type="entry name" value="LUCIFERASE-LIKE MONOOXYGENASE"/>
    <property type="match status" value="1"/>
</dbReference>
<dbReference type="OrthoDB" id="9804736at2"/>
<dbReference type="RefSeq" id="WP_076530835.1">
    <property type="nucleotide sequence ID" value="NZ_BMEH01000003.1"/>
</dbReference>
<accession>A0A1N7ND67</accession>
<organism evidence="4 5">
    <name type="scientific">Gemmobacter megaterium</name>
    <dbReference type="NCBI Taxonomy" id="1086013"/>
    <lineage>
        <taxon>Bacteria</taxon>
        <taxon>Pseudomonadati</taxon>
        <taxon>Pseudomonadota</taxon>
        <taxon>Alphaproteobacteria</taxon>
        <taxon>Rhodobacterales</taxon>
        <taxon>Paracoccaceae</taxon>
        <taxon>Gemmobacter</taxon>
    </lineage>
</organism>
<evidence type="ECO:0000313" key="5">
    <source>
        <dbReference type="Proteomes" id="UP000186141"/>
    </source>
</evidence>
<dbReference type="EMBL" id="FTOT01000003">
    <property type="protein sequence ID" value="SIS96307.1"/>
    <property type="molecule type" value="Genomic_DNA"/>
</dbReference>
<protein>
    <submittedName>
        <fullName evidence="4">Flavin-dependent oxidoreductase, luciferase family (Includes alkanesulfonate monooxygenase SsuD and methylene tetrahydromethanopterin reductase)</fullName>
    </submittedName>
</protein>
<keyword evidence="2 4" id="KW-0503">Monooxygenase</keyword>
<keyword evidence="1" id="KW-0560">Oxidoreductase</keyword>
<dbReference type="Pfam" id="PF00296">
    <property type="entry name" value="Bac_luciferase"/>
    <property type="match status" value="1"/>
</dbReference>
<sequence length="426" mass="47843">MKLHWFAEASYPELPPDFRASGESSWVTTPISRCEPGVVGDMTRMFIRLMQQADREGFDGLAMNEHHQTPFALTPSPNLLAATLANTTENAALLIIGDSLALYNPPVRVAEEVAWLDCLSDGRVISGFVFGTPMDTLYCYGVSPTELRERFHEARELIQKAWEAQEPFAFNGKYTKLRYVNLWPRPVQKRPPIWVPGSGSVETWDLALKNDYCYGQLSFSGLHSAKPLVDAWWNYAEENGYEINPHQLAFTQLICCAETDAEAEAKYSDAVKYFYRNRSVHPGFESGPGFRTQKSVQAMAAFAAETNKKLPPEEKARANAGEMDFWDYDKHGFIIAGSPERVRQRIEDMAKELRVGQLIACLHMGDLDEETAAMNTHLVATKVHPHLRSLWSEYEDRWTPPSVRAAHAAQMAKTAAQPLKVAGARA</sequence>
<feature type="domain" description="Luciferase-like" evidence="3">
    <location>
        <begin position="44"/>
        <end position="350"/>
    </location>
</feature>
<dbReference type="SUPFAM" id="SSF51679">
    <property type="entry name" value="Bacterial luciferase-like"/>
    <property type="match status" value="1"/>
</dbReference>
<evidence type="ECO:0000256" key="2">
    <source>
        <dbReference type="ARBA" id="ARBA00023033"/>
    </source>
</evidence>
<dbReference type="PANTHER" id="PTHR30137:SF8">
    <property type="entry name" value="BLR5498 PROTEIN"/>
    <property type="match status" value="1"/>
</dbReference>
<dbReference type="GO" id="GO:0005829">
    <property type="term" value="C:cytosol"/>
    <property type="evidence" value="ECO:0007669"/>
    <property type="project" value="TreeGrafter"/>
</dbReference>
<dbReference type="InterPro" id="IPR036661">
    <property type="entry name" value="Luciferase-like_sf"/>
</dbReference>
<proteinExistence type="predicted"/>
<dbReference type="GO" id="GO:0016705">
    <property type="term" value="F:oxidoreductase activity, acting on paired donors, with incorporation or reduction of molecular oxygen"/>
    <property type="evidence" value="ECO:0007669"/>
    <property type="project" value="InterPro"/>
</dbReference>
<evidence type="ECO:0000259" key="3">
    <source>
        <dbReference type="Pfam" id="PF00296"/>
    </source>
</evidence>
<dbReference type="InterPro" id="IPR050766">
    <property type="entry name" value="Bact_Lucif_Oxidored"/>
</dbReference>